<dbReference type="PANTHER" id="PTHR11439:SF495">
    <property type="entry name" value="REVERSE TRANSCRIPTASE, RNA-DEPENDENT DNA POLYMERASE-RELATED"/>
    <property type="match status" value="1"/>
</dbReference>
<dbReference type="Pfam" id="PF25597">
    <property type="entry name" value="SH3_retrovirus"/>
    <property type="match status" value="1"/>
</dbReference>
<evidence type="ECO:0000256" key="1">
    <source>
        <dbReference type="SAM" id="Coils"/>
    </source>
</evidence>
<dbReference type="InterPro" id="IPR001584">
    <property type="entry name" value="Integrase_cat-core"/>
</dbReference>
<dbReference type="GO" id="GO:0015074">
    <property type="term" value="P:DNA integration"/>
    <property type="evidence" value="ECO:0007669"/>
    <property type="project" value="InterPro"/>
</dbReference>
<feature type="region of interest" description="Disordered" evidence="2">
    <location>
        <begin position="731"/>
        <end position="766"/>
    </location>
</feature>
<dbReference type="SUPFAM" id="SSF53098">
    <property type="entry name" value="Ribonuclease H-like"/>
    <property type="match status" value="1"/>
</dbReference>
<feature type="region of interest" description="Disordered" evidence="2">
    <location>
        <begin position="313"/>
        <end position="333"/>
    </location>
</feature>
<keyword evidence="1" id="KW-0175">Coiled coil</keyword>
<dbReference type="InterPro" id="IPR036397">
    <property type="entry name" value="RNaseH_sf"/>
</dbReference>
<dbReference type="PROSITE" id="PS50994">
    <property type="entry name" value="INTEGRASE"/>
    <property type="match status" value="1"/>
</dbReference>
<dbReference type="Pfam" id="PF07727">
    <property type="entry name" value="RVT_2"/>
    <property type="match status" value="1"/>
</dbReference>
<feature type="region of interest" description="Disordered" evidence="2">
    <location>
        <begin position="79"/>
        <end position="118"/>
    </location>
</feature>
<dbReference type="Pfam" id="PF22936">
    <property type="entry name" value="Pol_BBD"/>
    <property type="match status" value="1"/>
</dbReference>
<feature type="domain" description="Integrase catalytic" evidence="3">
    <location>
        <begin position="985"/>
        <end position="1102"/>
    </location>
</feature>
<dbReference type="InterPro" id="IPR057670">
    <property type="entry name" value="SH3_retrovirus"/>
</dbReference>
<dbReference type="CDD" id="cd09272">
    <property type="entry name" value="RNase_HI_RT_Ty1"/>
    <property type="match status" value="1"/>
</dbReference>
<feature type="compositionally biased region" description="Basic and acidic residues" evidence="2">
    <location>
        <begin position="753"/>
        <end position="762"/>
    </location>
</feature>
<feature type="region of interest" description="Disordered" evidence="2">
    <location>
        <begin position="1243"/>
        <end position="1277"/>
    </location>
</feature>
<dbReference type="GO" id="GO:0003676">
    <property type="term" value="F:nucleic acid binding"/>
    <property type="evidence" value="ECO:0007669"/>
    <property type="project" value="InterPro"/>
</dbReference>
<dbReference type="InterPro" id="IPR013103">
    <property type="entry name" value="RVT_2"/>
</dbReference>
<dbReference type="EMBL" id="BKCJ010005427">
    <property type="protein sequence ID" value="GEU66685.1"/>
    <property type="molecule type" value="Genomic_DNA"/>
</dbReference>
<feature type="compositionally biased region" description="Polar residues" evidence="2">
    <location>
        <begin position="1258"/>
        <end position="1277"/>
    </location>
</feature>
<evidence type="ECO:0000259" key="3">
    <source>
        <dbReference type="PROSITE" id="PS50994"/>
    </source>
</evidence>
<dbReference type="Gene3D" id="3.30.420.10">
    <property type="entry name" value="Ribonuclease H-like superfamily/Ribonuclease H"/>
    <property type="match status" value="1"/>
</dbReference>
<sequence>MESIHVNFDELPQMVSDQNSSDPAPECQTMALNHDSLSPVIQRQENVPQADRTVTTSNELDLLFSMIFDELLNGSSKVVSKSSAAPNQRQQYTTPLNNHTTPAPTRQTPTLEPTVTSSENINQAETYAENDQVADDEFINIFSTPWKSRIKRYIDTKPNHELIHYCLTNPPYKLAWAKKEVPISEGSPVTRTERFQETYKNVSQDIRDQLNAKDEAVQIILTGINNDIYSIIDACPNACEMWKAIKRSQKAATRNRGKSIINSPQPIFDQEPSMVVEYDKTSKDKEIDKLVALISLSFKKIYKPTNNNLRTSAKTNRANQDNSPRINKSTRHVTRECQKPKRVKDAAFHREKMLLCKQEEAGIQLNAEQADWRDDTNDDELEDQELEAHYIAHPEQSKFVPDTCPIEKDAHNVIIDSLDMSYDREEIDQNDDDNDLSNEQMKNKLSAHQETISIFSQQKEAQIKLYKTREDNELDKVIALENKVKVLDNIVYKTGQSVQTMNMLNNKCQSSFAKPEFLKKAQRANLRLYDISCYNDNLALMLAPESDEVIRLEKEKLLEKCECLEKELSKSKMMSKSFEALQKHAINLEIDLQQCQEKIKNDKSFIENMSKEFRKEREQYFEIRDLKAQLQDKGIVISELKKLIAKLKGKYVNTKFEKSSVIRQPYAFKITAQTLRQNKKSILKNTNVLAPGMYKLHTKLNQARTSQLSQDSRKTNKRVSFSIGLIPTTSVSRPQLKSNPMGDRVMRNNSQGKKQEVEDQRRNVKLSKNKTSVTACNDSLNAKTLNVNFVSATCDKCVLIDKHDMCVFNSVAKPLKKTVTSESNQKPRNITKKLYERVSKACSWWYPKFTPSGYQWKPKSGQENVNLNLVEIVLFIVDSGCSKHMTRNLKLLINFVETFLGTVKFRNDQIAPILVYGDLVQGAVTIKRVYFVKGLNHNLFSVGQFCDADLEVAFRKSTCYIRDLKGNGLLTGSRGTDLYSITLQDINSPNPICLMAKVTSSQAWLWHRRLSHLNFDTINLLSKNDMWTKDETPEVLIGFLRLVQRGLQAQVRIVRTDKGTEFLNQTLLAYFAAEGIHHQTSVARTPEQNGVVERRNRTLVEKPLVKFFYIFGSLCYIVRDGENLDKMKEKGNACIFVGYSAQSRAYRVFNKRTRVIVETIHVNFDELPQMASDHVSSDPIPECQRTALEHNSLSPGIQCHENVTQADRTITTSNELDLLLSPMFDELLNGSSQVMSKSSAVSTVDAPNQRQQQQTTTLNNHITPESTCHDPTQAKSVTSNENINQVEMVEEYAHVGNDEFINIFYTSVQDKRETSSRHVDSLNMHTFYQHHPSEHRWTKDHPLEQVIGNPSQSVRTRRQLESDSEMFDRPLCKNVINMKWLWKNKRDEKNTVFRNKSPLVTKGYAQKEGVDFEESFAPIARLEAVSVGTPMATKHLDADLSGTPIDQTKDRSMVGALMYLTASRPDIMHATCYCARYQAKPTEKHLTVVKRIFRYLKDTSHMGLWYPKDTGFELTAFLDLDHAGCLDSCKSTSGGIQYLEAEYVSLSACCAQVLWMRTQLTDYGFHFDKITMYFDSKAAIAISYNPVHHSRTKHIDVRYHFIKEKVEKGILELFCVGTEYQLADLFTKSLLEERFKYLVRRLCMRCLTPDELEVLVNEPA</sequence>
<gene>
    <name evidence="4" type="ORF">Tci_038663</name>
</gene>
<dbReference type="InterPro" id="IPR012337">
    <property type="entry name" value="RNaseH-like_sf"/>
</dbReference>
<dbReference type="InterPro" id="IPR025724">
    <property type="entry name" value="GAG-pre-integrase_dom"/>
</dbReference>
<evidence type="ECO:0000256" key="2">
    <source>
        <dbReference type="SAM" id="MobiDB-lite"/>
    </source>
</evidence>
<dbReference type="PANTHER" id="PTHR11439">
    <property type="entry name" value="GAG-POL-RELATED RETROTRANSPOSON"/>
    <property type="match status" value="1"/>
</dbReference>
<evidence type="ECO:0000313" key="4">
    <source>
        <dbReference type="EMBL" id="GEU66685.1"/>
    </source>
</evidence>
<reference evidence="4" key="1">
    <citation type="journal article" date="2019" name="Sci. Rep.">
        <title>Draft genome of Tanacetum cinerariifolium, the natural source of mosquito coil.</title>
        <authorList>
            <person name="Yamashiro T."/>
            <person name="Shiraishi A."/>
            <person name="Satake H."/>
            <person name="Nakayama K."/>
        </authorList>
    </citation>
    <scope>NUCLEOTIDE SEQUENCE</scope>
</reference>
<organism evidence="4">
    <name type="scientific">Tanacetum cinerariifolium</name>
    <name type="common">Dalmatian daisy</name>
    <name type="synonym">Chrysanthemum cinerariifolium</name>
    <dbReference type="NCBI Taxonomy" id="118510"/>
    <lineage>
        <taxon>Eukaryota</taxon>
        <taxon>Viridiplantae</taxon>
        <taxon>Streptophyta</taxon>
        <taxon>Embryophyta</taxon>
        <taxon>Tracheophyta</taxon>
        <taxon>Spermatophyta</taxon>
        <taxon>Magnoliopsida</taxon>
        <taxon>eudicotyledons</taxon>
        <taxon>Gunneridae</taxon>
        <taxon>Pentapetalae</taxon>
        <taxon>asterids</taxon>
        <taxon>campanulids</taxon>
        <taxon>Asterales</taxon>
        <taxon>Asteraceae</taxon>
        <taxon>Asteroideae</taxon>
        <taxon>Anthemideae</taxon>
        <taxon>Anthemidinae</taxon>
        <taxon>Tanacetum</taxon>
    </lineage>
</organism>
<accession>A0A6L2M2T4</accession>
<dbReference type="InterPro" id="IPR054722">
    <property type="entry name" value="PolX-like_BBD"/>
</dbReference>
<feature type="coiled-coil region" evidence="1">
    <location>
        <begin position="547"/>
        <end position="598"/>
    </location>
</feature>
<name>A0A6L2M2T4_TANCI</name>
<protein>
    <submittedName>
        <fullName evidence="4">Retrovirus-related Pol polyprotein from transposon TNT 1-94</fullName>
    </submittedName>
</protein>
<feature type="compositionally biased region" description="Polar residues" evidence="2">
    <location>
        <begin position="86"/>
        <end position="118"/>
    </location>
</feature>
<feature type="compositionally biased region" description="Polar residues" evidence="2">
    <location>
        <begin position="313"/>
        <end position="327"/>
    </location>
</feature>
<comment type="caution">
    <text evidence="4">The sequence shown here is derived from an EMBL/GenBank/DDBJ whole genome shotgun (WGS) entry which is preliminary data.</text>
</comment>
<dbReference type="Pfam" id="PF13976">
    <property type="entry name" value="gag_pre-integrs"/>
    <property type="match status" value="1"/>
</dbReference>
<proteinExistence type="predicted"/>